<dbReference type="Proteomes" id="UP000013248">
    <property type="component" value="Unassembled WGS sequence"/>
</dbReference>
<gene>
    <name evidence="1" type="ORF">F900_01136</name>
</gene>
<dbReference type="AlphaFoldDB" id="N9NL22"/>
<dbReference type="STRING" id="1217705.F900_01136"/>
<proteinExistence type="predicted"/>
<reference evidence="1 2" key="1">
    <citation type="submission" date="2013-02" db="EMBL/GenBank/DDBJ databases">
        <title>The Genome Sequence of Acinetobacter sp. ANC 3862.</title>
        <authorList>
            <consortium name="The Broad Institute Genome Sequencing Platform"/>
            <consortium name="The Broad Institute Genome Sequencing Center for Infectious Disease"/>
            <person name="Cerqueira G."/>
            <person name="Feldgarden M."/>
            <person name="Courvalin P."/>
            <person name="Perichon B."/>
            <person name="Grillot-Courvalin C."/>
            <person name="Clermont D."/>
            <person name="Rocha E."/>
            <person name="Yoon E.-J."/>
            <person name="Nemec A."/>
            <person name="Walker B."/>
            <person name="Young S.K."/>
            <person name="Zeng Q."/>
            <person name="Gargeya S."/>
            <person name="Fitzgerald M."/>
            <person name="Haas B."/>
            <person name="Abouelleil A."/>
            <person name="Alvarado L."/>
            <person name="Arachchi H.M."/>
            <person name="Berlin A.M."/>
            <person name="Chapman S.B."/>
            <person name="Dewar J."/>
            <person name="Goldberg J."/>
            <person name="Griggs A."/>
            <person name="Gujja S."/>
            <person name="Hansen M."/>
            <person name="Howarth C."/>
            <person name="Imamovic A."/>
            <person name="Larimer J."/>
            <person name="McCowan C."/>
            <person name="Murphy C."/>
            <person name="Neiman D."/>
            <person name="Pearson M."/>
            <person name="Priest M."/>
            <person name="Roberts A."/>
            <person name="Saif S."/>
            <person name="Shea T."/>
            <person name="Sisk P."/>
            <person name="Sykes S."/>
            <person name="Wortman J."/>
            <person name="Nusbaum C."/>
            <person name="Birren B."/>
        </authorList>
    </citation>
    <scope>NUCLEOTIDE SEQUENCE [LARGE SCALE GENOMIC DNA]</scope>
    <source>
        <strain evidence="1 2">ANC 3862</strain>
    </source>
</reference>
<sequence>MPVSTGCRDPVLTSSEDFMSNDAELLIDGDRDHVYLIMDGKEYPELNDDDLIPERGYVLDTFDDISTMEGINGLLVGVKYSTVKSFKTVRKVFSAIPTGAK</sequence>
<dbReference type="EMBL" id="APRP01000014">
    <property type="protein sequence ID" value="ENX02690.1"/>
    <property type="molecule type" value="Genomic_DNA"/>
</dbReference>
<dbReference type="HOGENOM" id="CLU_2285320_0_0_6"/>
<evidence type="ECO:0000313" key="1">
    <source>
        <dbReference type="EMBL" id="ENX02690.1"/>
    </source>
</evidence>
<dbReference type="eggNOG" id="ENOG5032CPC">
    <property type="taxonomic scope" value="Bacteria"/>
</dbReference>
<comment type="caution">
    <text evidence="1">The sequence shown here is derived from an EMBL/GenBank/DDBJ whole genome shotgun (WGS) entry which is preliminary data.</text>
</comment>
<protein>
    <submittedName>
        <fullName evidence="1">Uncharacterized protein</fullName>
    </submittedName>
</protein>
<organism evidence="1 2">
    <name type="scientific">Acinetobacter modestus</name>
    <dbReference type="NCBI Taxonomy" id="1776740"/>
    <lineage>
        <taxon>Bacteria</taxon>
        <taxon>Pseudomonadati</taxon>
        <taxon>Pseudomonadota</taxon>
        <taxon>Gammaproteobacteria</taxon>
        <taxon>Moraxellales</taxon>
        <taxon>Moraxellaceae</taxon>
        <taxon>Acinetobacter</taxon>
    </lineage>
</organism>
<evidence type="ECO:0000313" key="2">
    <source>
        <dbReference type="Proteomes" id="UP000013248"/>
    </source>
</evidence>
<accession>N9NL22</accession>
<dbReference type="PATRIC" id="fig|1217705.3.peg.1089"/>
<name>N9NL22_9GAMM</name>